<dbReference type="Proteomes" id="UP000887159">
    <property type="component" value="Unassembled WGS sequence"/>
</dbReference>
<organism evidence="2 3">
    <name type="scientific">Trichonephila clavipes</name>
    <name type="common">Golden silk orbweaver</name>
    <name type="synonym">Nephila clavipes</name>
    <dbReference type="NCBI Taxonomy" id="2585209"/>
    <lineage>
        <taxon>Eukaryota</taxon>
        <taxon>Metazoa</taxon>
        <taxon>Ecdysozoa</taxon>
        <taxon>Arthropoda</taxon>
        <taxon>Chelicerata</taxon>
        <taxon>Arachnida</taxon>
        <taxon>Araneae</taxon>
        <taxon>Araneomorphae</taxon>
        <taxon>Entelegynae</taxon>
        <taxon>Araneoidea</taxon>
        <taxon>Nephilidae</taxon>
        <taxon>Trichonephila</taxon>
    </lineage>
</organism>
<sequence>MRNGVFRKSALKVDLKCLAEELGESVTEEMKVPALKKLIVASKEYEEVFAKELLHRIVSERENEIKRQEREDELKRQERDELKRQEREDEIKRQERQHESEKLKIEASMMSNGFRRERNSQTEGIQEHVPVGLQK</sequence>
<feature type="compositionally biased region" description="Basic and acidic residues" evidence="1">
    <location>
        <begin position="61"/>
        <end position="105"/>
    </location>
</feature>
<feature type="region of interest" description="Disordered" evidence="1">
    <location>
        <begin position="61"/>
        <end position="135"/>
    </location>
</feature>
<name>A0A8X6WED9_TRICX</name>
<protein>
    <submittedName>
        <fullName evidence="2">Uncharacterized protein</fullName>
    </submittedName>
</protein>
<keyword evidence="3" id="KW-1185">Reference proteome</keyword>
<comment type="caution">
    <text evidence="2">The sequence shown here is derived from an EMBL/GenBank/DDBJ whole genome shotgun (WGS) entry which is preliminary data.</text>
</comment>
<evidence type="ECO:0000313" key="2">
    <source>
        <dbReference type="EMBL" id="GFY32849.1"/>
    </source>
</evidence>
<evidence type="ECO:0000313" key="3">
    <source>
        <dbReference type="Proteomes" id="UP000887159"/>
    </source>
</evidence>
<dbReference type="EMBL" id="BMAU01021405">
    <property type="protein sequence ID" value="GFY32849.1"/>
    <property type="molecule type" value="Genomic_DNA"/>
</dbReference>
<dbReference type="AlphaFoldDB" id="A0A8X6WED9"/>
<reference evidence="2" key="1">
    <citation type="submission" date="2020-08" db="EMBL/GenBank/DDBJ databases">
        <title>Multicomponent nature underlies the extraordinary mechanical properties of spider dragline silk.</title>
        <authorList>
            <person name="Kono N."/>
            <person name="Nakamura H."/>
            <person name="Mori M."/>
            <person name="Yoshida Y."/>
            <person name="Ohtoshi R."/>
            <person name="Malay A.D."/>
            <person name="Moran D.A.P."/>
            <person name="Tomita M."/>
            <person name="Numata K."/>
            <person name="Arakawa K."/>
        </authorList>
    </citation>
    <scope>NUCLEOTIDE SEQUENCE</scope>
</reference>
<gene>
    <name evidence="2" type="ORF">TNCV_4024731</name>
</gene>
<proteinExistence type="predicted"/>
<accession>A0A8X6WED9</accession>
<evidence type="ECO:0000256" key="1">
    <source>
        <dbReference type="SAM" id="MobiDB-lite"/>
    </source>
</evidence>